<gene>
    <name evidence="1" type="ORF">TrRE_jg11927</name>
</gene>
<sequence length="71" mass="8305">MLRYPAKAWNLLRGLDDVEFLLRPREGLVLVRSASRTSVFVYPLQQQVGDRDSNRKRLEGIRKGLYWTELG</sequence>
<name>A0A9W6ZNY2_9STRA</name>
<accession>A0A9W6ZNY2</accession>
<keyword evidence="2" id="KW-1185">Reference proteome</keyword>
<protein>
    <submittedName>
        <fullName evidence="1">Uncharacterized protein</fullName>
    </submittedName>
</protein>
<dbReference type="Pfam" id="PF07386">
    <property type="entry name" value="DUF1499"/>
    <property type="match status" value="1"/>
</dbReference>
<proteinExistence type="predicted"/>
<dbReference type="OrthoDB" id="200029at2759"/>
<evidence type="ECO:0000313" key="1">
    <source>
        <dbReference type="EMBL" id="GMH55436.1"/>
    </source>
</evidence>
<organism evidence="1 2">
    <name type="scientific">Triparma retinervis</name>
    <dbReference type="NCBI Taxonomy" id="2557542"/>
    <lineage>
        <taxon>Eukaryota</taxon>
        <taxon>Sar</taxon>
        <taxon>Stramenopiles</taxon>
        <taxon>Ochrophyta</taxon>
        <taxon>Bolidophyceae</taxon>
        <taxon>Parmales</taxon>
        <taxon>Triparmaceae</taxon>
        <taxon>Triparma</taxon>
    </lineage>
</organism>
<dbReference type="Proteomes" id="UP001165082">
    <property type="component" value="Unassembled WGS sequence"/>
</dbReference>
<evidence type="ECO:0000313" key="2">
    <source>
        <dbReference type="Proteomes" id="UP001165082"/>
    </source>
</evidence>
<dbReference type="AlphaFoldDB" id="A0A9W6ZNY2"/>
<reference evidence="1" key="1">
    <citation type="submission" date="2022-07" db="EMBL/GenBank/DDBJ databases">
        <title>Genome analysis of Parmales, a sister group of diatoms, reveals the evolutionary specialization of diatoms from phago-mixotrophs to photoautotrophs.</title>
        <authorList>
            <person name="Ban H."/>
            <person name="Sato S."/>
            <person name="Yoshikawa S."/>
            <person name="Kazumasa Y."/>
            <person name="Nakamura Y."/>
            <person name="Ichinomiya M."/>
            <person name="Saitoh K."/>
            <person name="Sato N."/>
            <person name="Blanc-Mathieu R."/>
            <person name="Endo H."/>
            <person name="Kuwata A."/>
            <person name="Ogata H."/>
        </authorList>
    </citation>
    <scope>NUCLEOTIDE SEQUENCE</scope>
</reference>
<dbReference type="EMBL" id="BRXZ01002145">
    <property type="protein sequence ID" value="GMH55436.1"/>
    <property type="molecule type" value="Genomic_DNA"/>
</dbReference>
<comment type="caution">
    <text evidence="1">The sequence shown here is derived from an EMBL/GenBank/DDBJ whole genome shotgun (WGS) entry which is preliminary data.</text>
</comment>
<dbReference type="InterPro" id="IPR010865">
    <property type="entry name" value="DUF1499"/>
</dbReference>